<keyword evidence="1" id="KW-0732">Signal</keyword>
<dbReference type="PANTHER" id="PTHR10357">
    <property type="entry name" value="ALPHA-AMYLASE FAMILY MEMBER"/>
    <property type="match status" value="1"/>
</dbReference>
<reference evidence="4" key="1">
    <citation type="journal article" date="2019" name="Int. J. Syst. Evol. Microbiol.">
        <title>The Global Catalogue of Microorganisms (GCM) 10K type strain sequencing project: providing services to taxonomists for standard genome sequencing and annotation.</title>
        <authorList>
            <consortium name="The Broad Institute Genomics Platform"/>
            <consortium name="The Broad Institute Genome Sequencing Center for Infectious Disease"/>
            <person name="Wu L."/>
            <person name="Ma J."/>
        </authorList>
    </citation>
    <scope>NUCLEOTIDE SEQUENCE [LARGE SCALE GENOMIC DNA]</scope>
    <source>
        <strain evidence="4">JCM 32226</strain>
    </source>
</reference>
<dbReference type="SMART" id="SM00642">
    <property type="entry name" value="Aamy"/>
    <property type="match status" value="1"/>
</dbReference>
<name>A0ABP8QDH8_9GAMM</name>
<dbReference type="Proteomes" id="UP001501321">
    <property type="component" value="Unassembled WGS sequence"/>
</dbReference>
<evidence type="ECO:0000313" key="3">
    <source>
        <dbReference type="EMBL" id="GAA4499997.1"/>
    </source>
</evidence>
<dbReference type="NCBIfam" id="NF007058">
    <property type="entry name" value="PRK09505.2-3"/>
    <property type="match status" value="1"/>
</dbReference>
<dbReference type="PIRSF" id="PIRSF036917">
    <property type="entry name" value="Alph_amls_MalS"/>
    <property type="match status" value="1"/>
</dbReference>
<evidence type="ECO:0000259" key="2">
    <source>
        <dbReference type="SMART" id="SM00642"/>
    </source>
</evidence>
<accession>A0ABP8QDH8</accession>
<keyword evidence="4" id="KW-1185">Reference proteome</keyword>
<dbReference type="InterPro" id="IPR017853">
    <property type="entry name" value="GH"/>
</dbReference>
<evidence type="ECO:0000256" key="1">
    <source>
        <dbReference type="SAM" id="SignalP"/>
    </source>
</evidence>
<comment type="caution">
    <text evidence="3">The sequence shown here is derived from an EMBL/GenBank/DDBJ whole genome shotgun (WGS) entry which is preliminary data.</text>
</comment>
<feature type="chain" id="PRO_5046692023" evidence="1">
    <location>
        <begin position="23"/>
        <end position="709"/>
    </location>
</feature>
<dbReference type="PANTHER" id="PTHR10357:SF209">
    <property type="entry name" value="PERIPLASMIC ALPHA-AMYLASE"/>
    <property type="match status" value="1"/>
</dbReference>
<dbReference type="InterPro" id="IPR006047">
    <property type="entry name" value="GH13_cat_dom"/>
</dbReference>
<dbReference type="Gene3D" id="3.20.20.80">
    <property type="entry name" value="Glycosidases"/>
    <property type="match status" value="2"/>
</dbReference>
<organism evidence="3 4">
    <name type="scientific">Pseudaeromonas paramecii</name>
    <dbReference type="NCBI Taxonomy" id="2138166"/>
    <lineage>
        <taxon>Bacteria</taxon>
        <taxon>Pseudomonadati</taxon>
        <taxon>Pseudomonadota</taxon>
        <taxon>Gammaproteobacteria</taxon>
        <taxon>Aeromonadales</taxon>
        <taxon>Aeromonadaceae</taxon>
        <taxon>Pseudaeromonas</taxon>
    </lineage>
</organism>
<evidence type="ECO:0000313" key="4">
    <source>
        <dbReference type="Proteomes" id="UP001501321"/>
    </source>
</evidence>
<sequence>MFKLKTLSAMTLGAMLTLPAQAASVADTPLYLNIDQQAVNDALRLQPSGSAQFKVTTRLEKGTYQIQIADKARSCGTTFGPEASKPLPFGTPNTMSACAKDGHFKLRVLLAGDYDFTLDNGNPQAPTLKVLRATKKGAFKRQPPAVDCASWDGKPVTVSVAKTWPNGTLLRDAYSGQTAKVVGGKITMTPAPHSEGVLLLEEAKPTAKAAFTWDNAIVYFMLTDRFNNGDPSNDNSFGRQKDGKDEIGTWHGGDFKGITQKLDYLKDLGINAIWITPMVEQTHGYIGGGADSSFPFYAYHGYWALDFTKIDPNYGDEAALKTMVDEAHKRGIRVLLDVVMNHTGYATLPDLQDLGLESLAQNTQSLPARWADWRPKGKYEGWGSVSQFYNYQSPDWVKWWGPDWVRAELPGYPAPGTGDITGSVGGLPDFKTESTQYVDLPYFLKHKADTNAKSLPNATVVDYLVKWHTDWVRKFGIDGFRGDTVKHVEPKAWAKLKAAGTTALKEWKAANPGKKIDDLPFFMVGEVWDHGMAKDFWFDNGMDSIINFDYQRDALEFAQCMSNVEPTYVKYAGTINKDPNFNVLSYISSHDTKLFFGDYQDVALQRRAANSFMLLPGGVQIYYGDESGRGLMKDGGVFDQAIRSDMNWSELASGEKAELVAHWQKLGQFRQAHPAVAAGSHKKVSDKPYAFVRQKGKDKVLVVFAGRQG</sequence>
<protein>
    <submittedName>
        <fullName evidence="3">Alpha-amylase</fullName>
    </submittedName>
</protein>
<dbReference type="Pfam" id="PF00128">
    <property type="entry name" value="Alpha-amylase"/>
    <property type="match status" value="1"/>
</dbReference>
<dbReference type="SUPFAM" id="SSF51445">
    <property type="entry name" value="(Trans)glycosidases"/>
    <property type="match status" value="1"/>
</dbReference>
<gene>
    <name evidence="3" type="ORF">GCM10023095_21000</name>
</gene>
<dbReference type="RefSeq" id="WP_345012814.1">
    <property type="nucleotide sequence ID" value="NZ_BAABFC010000013.1"/>
</dbReference>
<dbReference type="EMBL" id="BAABFC010000013">
    <property type="protein sequence ID" value="GAA4499997.1"/>
    <property type="molecule type" value="Genomic_DNA"/>
</dbReference>
<dbReference type="InterPro" id="IPR014635">
    <property type="entry name" value="A_amylase_MalS"/>
</dbReference>
<feature type="domain" description="Glycosyl hydrolase family 13 catalytic" evidence="2">
    <location>
        <begin position="220"/>
        <end position="670"/>
    </location>
</feature>
<feature type="signal peptide" evidence="1">
    <location>
        <begin position="1"/>
        <end position="22"/>
    </location>
</feature>
<proteinExistence type="predicted"/>